<evidence type="ECO:0000313" key="2">
    <source>
        <dbReference type="Proteomes" id="UP000241362"/>
    </source>
</evidence>
<protein>
    <submittedName>
        <fullName evidence="1">Phosphonate metabolism protein</fullName>
    </submittedName>
</protein>
<dbReference type="Proteomes" id="UP000241362">
    <property type="component" value="Unassembled WGS sequence"/>
</dbReference>
<dbReference type="InterPro" id="IPR009389">
    <property type="entry name" value="DUF1045"/>
</dbReference>
<dbReference type="AlphaFoldDB" id="A0A2T4JD56"/>
<dbReference type="PIRSF" id="PIRSF033328">
    <property type="entry name" value="Phest_Mll4975"/>
    <property type="match status" value="1"/>
</dbReference>
<reference evidence="1 2" key="1">
    <citation type="submission" date="2018-03" db="EMBL/GenBank/DDBJ databases">
        <title>Rhodobacter blasticus.</title>
        <authorList>
            <person name="Meyer T.E."/>
            <person name="Miller S."/>
            <person name="Lodha T."/>
            <person name="Gandham S."/>
            <person name="Chintalapati S."/>
            <person name="Chintalapati V.R."/>
        </authorList>
    </citation>
    <scope>NUCLEOTIDE SEQUENCE [LARGE SCALE GENOMIC DNA]</scope>
    <source>
        <strain evidence="1 2">DSM 2131</strain>
    </source>
</reference>
<keyword evidence="2" id="KW-1185">Reference proteome</keyword>
<sequence length="229" mass="24846">MDQMKRFAVYYAPRPGPLAERAAAWLGWDGASGLALPQPALPGLPRPVADLTADPRKYGFHGTLRAPFRPASELAANDVAAAVQALAARLAPVTCDGLHLENLHGFLALTPTGCEAALLDLAAAVVEGTDALRAPLTGAEIARRRPETLSTRQRDLLARWGYPFVMEEFRFHLTLTDRLPADQAGPVARVLDDHFAPALPRPFIIEDLCLFGEDAEGRFHLLHRYALSG</sequence>
<dbReference type="NCBIfam" id="TIGR03223">
    <property type="entry name" value="Phn_opern_protn"/>
    <property type="match status" value="1"/>
</dbReference>
<dbReference type="Pfam" id="PF06299">
    <property type="entry name" value="DUF1045"/>
    <property type="match status" value="1"/>
</dbReference>
<gene>
    <name evidence="1" type="ORF">C5F44_02050</name>
</gene>
<comment type="caution">
    <text evidence="1">The sequence shown here is derived from an EMBL/GenBank/DDBJ whole genome shotgun (WGS) entry which is preliminary data.</text>
</comment>
<accession>A0A2T4JD56</accession>
<evidence type="ECO:0000313" key="1">
    <source>
        <dbReference type="EMBL" id="PTE15846.1"/>
    </source>
</evidence>
<organism evidence="1 2">
    <name type="scientific">Fuscovulum blasticum DSM 2131</name>
    <dbReference type="NCBI Taxonomy" id="1188250"/>
    <lineage>
        <taxon>Bacteria</taxon>
        <taxon>Pseudomonadati</taxon>
        <taxon>Pseudomonadota</taxon>
        <taxon>Alphaproteobacteria</taxon>
        <taxon>Rhodobacterales</taxon>
        <taxon>Paracoccaceae</taxon>
        <taxon>Pseudogemmobacter</taxon>
    </lineage>
</organism>
<dbReference type="Gene3D" id="3.90.1140.10">
    <property type="entry name" value="Cyclic phosphodiesterase"/>
    <property type="match status" value="1"/>
</dbReference>
<dbReference type="EMBL" id="PZKE01000002">
    <property type="protein sequence ID" value="PTE15846.1"/>
    <property type="molecule type" value="Genomic_DNA"/>
</dbReference>
<proteinExistence type="predicted"/>
<name>A0A2T4JD56_FUSBL</name>